<keyword evidence="3" id="KW-1185">Reference proteome</keyword>
<organism evidence="2 3">
    <name type="scientific">Aaosphaeria arxii CBS 175.79</name>
    <dbReference type="NCBI Taxonomy" id="1450172"/>
    <lineage>
        <taxon>Eukaryota</taxon>
        <taxon>Fungi</taxon>
        <taxon>Dikarya</taxon>
        <taxon>Ascomycota</taxon>
        <taxon>Pezizomycotina</taxon>
        <taxon>Dothideomycetes</taxon>
        <taxon>Pleosporomycetidae</taxon>
        <taxon>Pleosporales</taxon>
        <taxon>Pleosporales incertae sedis</taxon>
        <taxon>Aaosphaeria</taxon>
    </lineage>
</organism>
<gene>
    <name evidence="2" type="ORF">BU24DRAFT_423053</name>
</gene>
<evidence type="ECO:0000256" key="1">
    <source>
        <dbReference type="SAM" id="SignalP"/>
    </source>
</evidence>
<evidence type="ECO:0000313" key="2">
    <source>
        <dbReference type="EMBL" id="KAF2016680.1"/>
    </source>
</evidence>
<name>A0A6A5XVM1_9PLEO</name>
<dbReference type="RefSeq" id="XP_033385019.1">
    <property type="nucleotide sequence ID" value="XM_033528139.1"/>
</dbReference>
<dbReference type="GeneID" id="54285536"/>
<feature type="chain" id="PRO_5025372260" evidence="1">
    <location>
        <begin position="26"/>
        <end position="172"/>
    </location>
</feature>
<sequence length="172" mass="18335">MQFFLSNSAALAIIAFSTLNTMAVAAPAGAVAESSFGLPAPTPTPTPGANPQNPTGIDFGVLDTENIVMKGNWVAWVADQDSCTFGADLGVKENEASPCGRTFTLPGLEGQYSLQGCGLENNMWLTRDDKQVGTCTYDGKNSFGCAGENPNYLARRWRCAFSDEFKMSLNSK</sequence>
<proteinExistence type="predicted"/>
<reference evidence="2" key="1">
    <citation type="journal article" date="2020" name="Stud. Mycol.">
        <title>101 Dothideomycetes genomes: a test case for predicting lifestyles and emergence of pathogens.</title>
        <authorList>
            <person name="Haridas S."/>
            <person name="Albert R."/>
            <person name="Binder M."/>
            <person name="Bloem J."/>
            <person name="Labutti K."/>
            <person name="Salamov A."/>
            <person name="Andreopoulos B."/>
            <person name="Baker S."/>
            <person name="Barry K."/>
            <person name="Bills G."/>
            <person name="Bluhm B."/>
            <person name="Cannon C."/>
            <person name="Castanera R."/>
            <person name="Culley D."/>
            <person name="Daum C."/>
            <person name="Ezra D."/>
            <person name="Gonzalez J."/>
            <person name="Henrissat B."/>
            <person name="Kuo A."/>
            <person name="Liang C."/>
            <person name="Lipzen A."/>
            <person name="Lutzoni F."/>
            <person name="Magnuson J."/>
            <person name="Mondo S."/>
            <person name="Nolan M."/>
            <person name="Ohm R."/>
            <person name="Pangilinan J."/>
            <person name="Park H.-J."/>
            <person name="Ramirez L."/>
            <person name="Alfaro M."/>
            <person name="Sun H."/>
            <person name="Tritt A."/>
            <person name="Yoshinaga Y."/>
            <person name="Zwiers L.-H."/>
            <person name="Turgeon B."/>
            <person name="Goodwin S."/>
            <person name="Spatafora J."/>
            <person name="Crous P."/>
            <person name="Grigoriev I."/>
        </authorList>
    </citation>
    <scope>NUCLEOTIDE SEQUENCE</scope>
    <source>
        <strain evidence="2">CBS 175.79</strain>
    </source>
</reference>
<keyword evidence="1" id="KW-0732">Signal</keyword>
<feature type="signal peptide" evidence="1">
    <location>
        <begin position="1"/>
        <end position="25"/>
    </location>
</feature>
<dbReference type="AlphaFoldDB" id="A0A6A5XVM1"/>
<evidence type="ECO:0000313" key="3">
    <source>
        <dbReference type="Proteomes" id="UP000799778"/>
    </source>
</evidence>
<dbReference type="Proteomes" id="UP000799778">
    <property type="component" value="Unassembled WGS sequence"/>
</dbReference>
<dbReference type="OrthoDB" id="3056493at2759"/>
<protein>
    <submittedName>
        <fullName evidence="2">Uncharacterized protein</fullName>
    </submittedName>
</protein>
<accession>A0A6A5XVM1</accession>
<dbReference type="EMBL" id="ML978069">
    <property type="protein sequence ID" value="KAF2016680.1"/>
    <property type="molecule type" value="Genomic_DNA"/>
</dbReference>